<comment type="subcellular location">
    <subcellularLocation>
        <location evidence="8">Cytoplasm</location>
    </subcellularLocation>
</comment>
<evidence type="ECO:0000313" key="10">
    <source>
        <dbReference type="EMBL" id="AJH66030.1"/>
    </source>
</evidence>
<protein>
    <recommendedName>
        <fullName evidence="3 8">Thiazole synthase</fullName>
        <ecNumber evidence="3 8">2.8.1.10</ecNumber>
    </recommendedName>
</protein>
<geneLocation type="plastid" evidence="10"/>
<reference evidence="10" key="1">
    <citation type="journal article" date="2015" name="J. Phycol.">
        <title>The Choreocolax polysiphoniae plastid forces a reevaluation of the evolutionary pathways to parasitism in red algae.</title>
        <authorList>
            <person name="Salomaki E.D."/>
            <person name="Nickles K.R."/>
            <person name="Lane C.E."/>
        </authorList>
    </citation>
    <scope>NUCLEOTIDE SEQUENCE</scope>
</reference>
<proteinExistence type="inferred from homology"/>
<dbReference type="InterPro" id="IPR008867">
    <property type="entry name" value="ThiG"/>
</dbReference>
<evidence type="ECO:0000256" key="3">
    <source>
        <dbReference type="ARBA" id="ARBA00011960"/>
    </source>
</evidence>
<gene>
    <name evidence="8 10" type="primary">thiG</name>
</gene>
<dbReference type="GO" id="GO:0005737">
    <property type="term" value="C:cytoplasm"/>
    <property type="evidence" value="ECO:0007669"/>
    <property type="project" value="UniProtKB-SubCell"/>
</dbReference>
<sequence length="276" mass="30085">MIQEYSNNKEKKDKFKIANKTFKSRLMLGTGKYKNLQETIESIEASKSSIITVAIRRIQNIKKIGKSNLIDLLNWNNLWLLPNTAGCETAEEAIRIASLGFELNKRVGQSNNKFIKLEVISDSNYLLPDPIGTLKAAEYLVSKDFIVLPYIYPDPILAKQLEDIGCHAVMPLGSPIGSGQGIQNLHNIKIIIDNAKIPVIVDAGIGTTSEANHAMEIGAAAVLLNTAVAKSKCPKAMAEAMKLSIECGRKCYLAGTMQKTLKAQASSPNTGISKLI</sequence>
<dbReference type="InterPro" id="IPR033983">
    <property type="entry name" value="Thiazole_synthase_ThiG"/>
</dbReference>
<dbReference type="AlphaFoldDB" id="A0A0B5W3P4"/>
<keyword evidence="10" id="KW-0934">Plastid</keyword>
<dbReference type="EMBL" id="KP308097">
    <property type="protein sequence ID" value="AJH66030.1"/>
    <property type="molecule type" value="Genomic_DNA"/>
</dbReference>
<name>A0A0B5W3P4_9FLOR</name>
<feature type="domain" description="Thiazole synthase ThiG" evidence="9">
    <location>
        <begin position="16"/>
        <end position="268"/>
    </location>
</feature>
<dbReference type="Pfam" id="PF05690">
    <property type="entry name" value="ThiG"/>
    <property type="match status" value="1"/>
</dbReference>
<comment type="subunit">
    <text evidence="8">Homotetramer. Forms heterodimers with either ThiH or ThiS.</text>
</comment>
<dbReference type="Gene3D" id="3.20.20.70">
    <property type="entry name" value="Aldolase class I"/>
    <property type="match status" value="1"/>
</dbReference>
<keyword evidence="4 8" id="KW-0808">Transferase</keyword>
<dbReference type="EC" id="2.8.1.10" evidence="3 8"/>
<dbReference type="PANTHER" id="PTHR34266">
    <property type="entry name" value="THIAZOLE SYNTHASE"/>
    <property type="match status" value="1"/>
</dbReference>
<dbReference type="CDD" id="cd04728">
    <property type="entry name" value="ThiG"/>
    <property type="match status" value="1"/>
</dbReference>
<feature type="active site" description="Schiff-base intermediate with DXP" evidence="8">
    <location>
        <position position="116"/>
    </location>
</feature>
<comment type="similarity">
    <text evidence="8">Belongs to the ThiG family.</text>
</comment>
<dbReference type="RefSeq" id="YP_009122272.1">
    <property type="nucleotide sequence ID" value="NC_026523.1"/>
</dbReference>
<evidence type="ECO:0000256" key="5">
    <source>
        <dbReference type="ARBA" id="ARBA00022977"/>
    </source>
</evidence>
<evidence type="ECO:0000256" key="1">
    <source>
        <dbReference type="ARBA" id="ARBA00002834"/>
    </source>
</evidence>
<keyword evidence="8" id="KW-0963">Cytoplasm</keyword>
<evidence type="ECO:0000259" key="9">
    <source>
        <dbReference type="Pfam" id="PF05690"/>
    </source>
</evidence>
<dbReference type="GO" id="GO:1990107">
    <property type="term" value="F:thiazole synthase activity"/>
    <property type="evidence" value="ECO:0007669"/>
    <property type="project" value="UniProtKB-EC"/>
</dbReference>
<evidence type="ECO:0000256" key="4">
    <source>
        <dbReference type="ARBA" id="ARBA00022679"/>
    </source>
</evidence>
<comment type="catalytic activity">
    <reaction evidence="7 8">
        <text>[ThiS sulfur-carrier protein]-C-terminal-Gly-aminoethanethioate + 2-iminoacetate + 1-deoxy-D-xylulose 5-phosphate = [ThiS sulfur-carrier protein]-C-terminal Gly-Gly + 2-[(2R,5Z)-2-carboxy-4-methylthiazol-5(2H)-ylidene]ethyl phosphate + 2 H2O + H(+)</text>
        <dbReference type="Rhea" id="RHEA:26297"/>
        <dbReference type="Rhea" id="RHEA-COMP:12909"/>
        <dbReference type="Rhea" id="RHEA-COMP:19908"/>
        <dbReference type="ChEBI" id="CHEBI:15377"/>
        <dbReference type="ChEBI" id="CHEBI:15378"/>
        <dbReference type="ChEBI" id="CHEBI:57792"/>
        <dbReference type="ChEBI" id="CHEBI:62899"/>
        <dbReference type="ChEBI" id="CHEBI:77846"/>
        <dbReference type="ChEBI" id="CHEBI:90778"/>
        <dbReference type="ChEBI" id="CHEBI:232372"/>
        <dbReference type="EC" id="2.8.1.10"/>
    </reaction>
</comment>
<organism evidence="10">
    <name type="scientific">Vertebrata lanosa</name>
    <dbReference type="NCBI Taxonomy" id="1261582"/>
    <lineage>
        <taxon>Eukaryota</taxon>
        <taxon>Rhodophyta</taxon>
        <taxon>Florideophyceae</taxon>
        <taxon>Rhodymeniophycidae</taxon>
        <taxon>Ceramiales</taxon>
        <taxon>Rhodomelaceae</taxon>
        <taxon>Polysiphonioideae</taxon>
        <taxon>Vertebrata</taxon>
    </lineage>
</organism>
<feature type="binding site" evidence="8">
    <location>
        <begin position="203"/>
        <end position="204"/>
    </location>
    <ligand>
        <name>1-deoxy-D-xylulose 5-phosphate</name>
        <dbReference type="ChEBI" id="CHEBI:57792"/>
    </ligand>
</feature>
<accession>A0A0B5W3P4</accession>
<evidence type="ECO:0000256" key="6">
    <source>
        <dbReference type="ARBA" id="ARBA00023270"/>
    </source>
</evidence>
<dbReference type="UniPathway" id="UPA00060"/>
<comment type="function">
    <text evidence="1 8">Catalyzes the rearrangement of 1-deoxy-D-xylulose 5-phosphate (DXP) to produce the thiazole phosphate moiety of thiamine. Sulfur is provided by the thiocarboxylate moiety of the carrier protein ThiS. In vitro, sulfur can be provided by H(2)S.</text>
</comment>
<dbReference type="GeneID" id="23629604"/>
<dbReference type="HAMAP" id="MF_00443">
    <property type="entry name" value="ThiG"/>
    <property type="match status" value="1"/>
</dbReference>
<keyword evidence="5 8" id="KW-0784">Thiamine biosynthesis</keyword>
<feature type="binding site" evidence="8">
    <location>
        <position position="177"/>
    </location>
    <ligand>
        <name>1-deoxy-D-xylulose 5-phosphate</name>
        <dbReference type="ChEBI" id="CHEBI:57792"/>
    </ligand>
</feature>
<feature type="binding site" evidence="8">
    <location>
        <begin position="225"/>
        <end position="226"/>
    </location>
    <ligand>
        <name>1-deoxy-D-xylulose 5-phosphate</name>
        <dbReference type="ChEBI" id="CHEBI:57792"/>
    </ligand>
</feature>
<dbReference type="GO" id="GO:0009229">
    <property type="term" value="P:thiamine diphosphate biosynthetic process"/>
    <property type="evidence" value="ECO:0007669"/>
    <property type="project" value="UniProtKB-UniRule"/>
</dbReference>
<dbReference type="InterPro" id="IPR013785">
    <property type="entry name" value="Aldolase_TIM"/>
</dbReference>
<dbReference type="SUPFAM" id="SSF110399">
    <property type="entry name" value="ThiG-like"/>
    <property type="match status" value="1"/>
</dbReference>
<comment type="pathway">
    <text evidence="2 8">Cofactor biosynthesis; thiamine diphosphate biosynthesis.</text>
</comment>
<evidence type="ECO:0000256" key="7">
    <source>
        <dbReference type="ARBA" id="ARBA00049897"/>
    </source>
</evidence>
<evidence type="ECO:0000256" key="8">
    <source>
        <dbReference type="HAMAP-Rule" id="MF_00443"/>
    </source>
</evidence>
<keyword evidence="6 8" id="KW-0704">Schiff base</keyword>
<evidence type="ECO:0000256" key="2">
    <source>
        <dbReference type="ARBA" id="ARBA00004948"/>
    </source>
</evidence>
<dbReference type="PANTHER" id="PTHR34266:SF2">
    <property type="entry name" value="THIAZOLE SYNTHASE"/>
    <property type="match status" value="1"/>
</dbReference>